<dbReference type="Proteomes" id="UP000770889">
    <property type="component" value="Unassembled WGS sequence"/>
</dbReference>
<feature type="domain" description="Pyridoxamine 5'-phosphate oxidase N-terminal" evidence="1">
    <location>
        <begin position="2"/>
        <end position="120"/>
    </location>
</feature>
<comment type="caution">
    <text evidence="2">The sequence shown here is derived from an EMBL/GenBank/DDBJ whole genome shotgun (WGS) entry which is preliminary data.</text>
</comment>
<dbReference type="Pfam" id="PF01243">
    <property type="entry name" value="PNPOx_N"/>
    <property type="match status" value="1"/>
</dbReference>
<protein>
    <submittedName>
        <fullName evidence="2">Pyridoxamine 5'-phosphate oxidase family protein</fullName>
    </submittedName>
</protein>
<gene>
    <name evidence="2" type="ORF">KME65_10100</name>
</gene>
<evidence type="ECO:0000313" key="3">
    <source>
        <dbReference type="Proteomes" id="UP000770889"/>
    </source>
</evidence>
<dbReference type="InterPro" id="IPR011576">
    <property type="entry name" value="Pyridox_Oxase_N"/>
</dbReference>
<organism evidence="2 3">
    <name type="scientific">Candidatus Thiodiazotropha taylori</name>
    <dbReference type="NCBI Taxonomy" id="2792791"/>
    <lineage>
        <taxon>Bacteria</taxon>
        <taxon>Pseudomonadati</taxon>
        <taxon>Pseudomonadota</taxon>
        <taxon>Gammaproteobacteria</taxon>
        <taxon>Chromatiales</taxon>
        <taxon>Sedimenticolaceae</taxon>
        <taxon>Candidatus Thiodiazotropha</taxon>
    </lineage>
</organism>
<dbReference type="AlphaFoldDB" id="A0A944M907"/>
<dbReference type="EMBL" id="JAHHGM010000008">
    <property type="protein sequence ID" value="MBT2989305.1"/>
    <property type="molecule type" value="Genomic_DNA"/>
</dbReference>
<name>A0A944M907_9GAMM</name>
<dbReference type="Gene3D" id="2.30.110.10">
    <property type="entry name" value="Electron Transport, Fmn-binding Protein, Chain A"/>
    <property type="match status" value="1"/>
</dbReference>
<dbReference type="SUPFAM" id="SSF50475">
    <property type="entry name" value="FMN-binding split barrel"/>
    <property type="match status" value="1"/>
</dbReference>
<proteinExistence type="predicted"/>
<dbReference type="PANTHER" id="PTHR40660">
    <property type="entry name" value="5'-PHOSPHATE OXIDASE PUTATIVE DOMAIN-CONTAINING PROTEIN-RELATED"/>
    <property type="match status" value="1"/>
</dbReference>
<evidence type="ECO:0000313" key="2">
    <source>
        <dbReference type="EMBL" id="MBT2989305.1"/>
    </source>
</evidence>
<evidence type="ECO:0000259" key="1">
    <source>
        <dbReference type="Pfam" id="PF01243"/>
    </source>
</evidence>
<dbReference type="InterPro" id="IPR012349">
    <property type="entry name" value="Split_barrel_FMN-bd"/>
</dbReference>
<accession>A0A944M907</accession>
<dbReference type="PANTHER" id="PTHR40660:SF1">
    <property type="entry name" value="5'-PHOSPHATE OXIDASE PUTATIVE DOMAIN-CONTAINING PROTEIN-RELATED"/>
    <property type="match status" value="1"/>
</dbReference>
<reference evidence="2 3" key="1">
    <citation type="submission" date="2021-05" db="EMBL/GenBank/DDBJ databases">
        <title>Genetic and Functional Diversity in Clade A Lucinid endosymbionts from the Bahamas.</title>
        <authorList>
            <person name="Giani N.M."/>
            <person name="Engel A.S."/>
            <person name="Campbell B.J."/>
        </authorList>
    </citation>
    <scope>NUCLEOTIDE SEQUENCE [LARGE SCALE GENOMIC DNA]</scope>
    <source>
        <strain evidence="2">LUC16012Gg_MoonRockCtena</strain>
    </source>
</reference>
<sequence>MLDENIKKSIEGSVLCWLATVTSAGIPNVSPKEMFIHYGDDAVLIANIASPKSVANIKDNPSVCVSFIDVFKQKGFKLTGKATIVESTDADFESMLNELHKLGGENFPVRSIIKVIVEEAEPIIAPSYWLFPETTEQSQIEQAMETYGVCPKVRSA</sequence>